<evidence type="ECO:0000313" key="2">
    <source>
        <dbReference type="Proteomes" id="UP000572680"/>
    </source>
</evidence>
<dbReference type="RefSeq" id="WP_182848396.1">
    <property type="nucleotide sequence ID" value="NZ_BAAALP010000121.1"/>
</dbReference>
<proteinExistence type="predicted"/>
<accession>A0A7W3QRC2</accession>
<reference evidence="1 2" key="1">
    <citation type="submission" date="2020-08" db="EMBL/GenBank/DDBJ databases">
        <title>Genomic Encyclopedia of Type Strains, Phase IV (KMG-IV): sequencing the most valuable type-strain genomes for metagenomic binning, comparative biology and taxonomic classification.</title>
        <authorList>
            <person name="Goeker M."/>
        </authorList>
    </citation>
    <scope>NUCLEOTIDE SEQUENCE [LARGE SCALE GENOMIC DNA]</scope>
    <source>
        <strain evidence="1 2">DSM 44197</strain>
    </source>
</reference>
<dbReference type="Proteomes" id="UP000572680">
    <property type="component" value="Unassembled WGS sequence"/>
</dbReference>
<dbReference type="EMBL" id="JACJIA010000016">
    <property type="protein sequence ID" value="MBA8956472.1"/>
    <property type="molecule type" value="Genomic_DNA"/>
</dbReference>
<gene>
    <name evidence="1" type="ORF">HNR61_008155</name>
</gene>
<organism evidence="1 2">
    <name type="scientific">Actinomadura namibiensis</name>
    <dbReference type="NCBI Taxonomy" id="182080"/>
    <lineage>
        <taxon>Bacteria</taxon>
        <taxon>Bacillati</taxon>
        <taxon>Actinomycetota</taxon>
        <taxon>Actinomycetes</taxon>
        <taxon>Streptosporangiales</taxon>
        <taxon>Thermomonosporaceae</taxon>
        <taxon>Actinomadura</taxon>
    </lineage>
</organism>
<protein>
    <submittedName>
        <fullName evidence="1">Uncharacterized protein</fullName>
    </submittedName>
</protein>
<keyword evidence="2" id="KW-1185">Reference proteome</keyword>
<name>A0A7W3QRC2_ACTNM</name>
<dbReference type="AlphaFoldDB" id="A0A7W3QRC2"/>
<comment type="caution">
    <text evidence="1">The sequence shown here is derived from an EMBL/GenBank/DDBJ whole genome shotgun (WGS) entry which is preliminary data.</text>
</comment>
<evidence type="ECO:0000313" key="1">
    <source>
        <dbReference type="EMBL" id="MBA8956472.1"/>
    </source>
</evidence>
<sequence>MPYLVEIDLAGPPPDEGDLLPMLDTLAAAIEEERRGVRADPERVLDYQVLGHSGGARVRVVLDVEDVERAWLAAATLTGYLTTWSPGLVDRTVSGMSITAVTGARDGDADWLPPPEEGLPVGRRPLAALLDDQALPLAAHYLLAGAVRTLWNPVLRSSQPVVAPEDVVAGAAEHPWDRELVDVLGPLLIAAARREPAEARGGPLVARGGGSPELARDLLHRARQAAARTDDDLVAGRDLMEAFTADHHLDWQETAGRGPDARGWNAVRRQRELLWAGLRALATLAQSRSHVPGPWSLLAELVDEDDLVALLAAREVAIIEFSTAEDLADTRNAAAAHAAVWLALRRGRLLDAPEGRRLVEGLVEGIDQFRYVVNSALVELGAAPLAAALREAPVPAPVADALTDFARALAETEIDVPSGVDAFGDMLGMLEEALRPGEGLPDRVRGVLEVLGRAAALAALEEVDPEFARGPEELAAGLLAEAADSASLFLVEEDDADEAVRMRALAAVARVSAEAAGAMAADLPDLDGDDPRLEPVARDRARRWVETALAGAADADKAADAVRGGLGPDAREILAAVVSGEGPPGWWPVRRVTAAAAEAAAALALATGAPGLSETTFVPPS</sequence>